<organism evidence="1 2">
    <name type="scientific">Yersinia enterocolitica subsp. palearctica serotype O:3 (strain DSM 13030 / CIP 106945 / Y11)</name>
    <dbReference type="NCBI Taxonomy" id="930944"/>
    <lineage>
        <taxon>Bacteria</taxon>
        <taxon>Pseudomonadati</taxon>
        <taxon>Pseudomonadota</taxon>
        <taxon>Gammaproteobacteria</taxon>
        <taxon>Enterobacterales</taxon>
        <taxon>Yersiniaceae</taxon>
        <taxon>Yersinia</taxon>
    </lineage>
</organism>
<reference evidence="1 2" key="1">
    <citation type="journal article" date="2011" name="J. Bacteriol.">
        <title>Complete genome sequence of Yersinia enterocolitica subsp. palearctica serogroup O:3.</title>
        <authorList>
            <person name="Batzilla J."/>
            <person name="Hoper D."/>
            <person name="Antonenka U."/>
            <person name="Heesemann J."/>
            <person name="Rakin A."/>
        </authorList>
    </citation>
    <scope>NUCLEOTIDE SEQUENCE [LARGE SCALE GENOMIC DNA]</scope>
    <source>
        <strain evidence="2">DSM 13030 / CIP 106945 / Y11</strain>
    </source>
</reference>
<evidence type="ECO:0000313" key="1">
    <source>
        <dbReference type="EMBL" id="CBY27070.1"/>
    </source>
</evidence>
<name>A0A0H3NUJ4_YERE1</name>
<protein>
    <submittedName>
        <fullName evidence="1">Uncharacterized protein</fullName>
    </submittedName>
</protein>
<dbReference type="PATRIC" id="fig|930944.6.peg.1099"/>
<dbReference type="Proteomes" id="UP000008084">
    <property type="component" value="Chromosome"/>
</dbReference>
<dbReference type="HOGENOM" id="CLU_3159581_0_0_6"/>
<gene>
    <name evidence="1" type="ordered locus">Y11_11111</name>
</gene>
<proteinExistence type="predicted"/>
<sequence length="48" mass="5697">MSNNNKTRKQKITYYAVILHSAFDEFRTISRKLNSIQNIVKTYGIMMK</sequence>
<dbReference type="AlphaFoldDB" id="A0A0H3NUJ4"/>
<accession>A0A0H3NUJ4</accession>
<dbReference type="KEGG" id="yey:Y11_11111"/>
<dbReference type="EMBL" id="FR729477">
    <property type="protein sequence ID" value="CBY27070.1"/>
    <property type="molecule type" value="Genomic_DNA"/>
</dbReference>
<evidence type="ECO:0000313" key="2">
    <source>
        <dbReference type="Proteomes" id="UP000008084"/>
    </source>
</evidence>